<feature type="transmembrane region" description="Helical" evidence="8">
    <location>
        <begin position="155"/>
        <end position="176"/>
    </location>
</feature>
<feature type="transmembrane region" description="Helical" evidence="8">
    <location>
        <begin position="21"/>
        <end position="39"/>
    </location>
</feature>
<dbReference type="Pfam" id="PF13231">
    <property type="entry name" value="PMT_2"/>
    <property type="match status" value="1"/>
</dbReference>
<dbReference type="PANTHER" id="PTHR33908">
    <property type="entry name" value="MANNOSYLTRANSFERASE YKCB-RELATED"/>
    <property type="match status" value="1"/>
</dbReference>
<gene>
    <name evidence="10" type="ORF">IQ266_01550</name>
</gene>
<evidence type="ECO:0000256" key="7">
    <source>
        <dbReference type="ARBA" id="ARBA00023136"/>
    </source>
</evidence>
<evidence type="ECO:0000313" key="11">
    <source>
        <dbReference type="Proteomes" id="UP000625316"/>
    </source>
</evidence>
<evidence type="ECO:0000256" key="6">
    <source>
        <dbReference type="ARBA" id="ARBA00022989"/>
    </source>
</evidence>
<keyword evidence="3" id="KW-0328">Glycosyltransferase</keyword>
<evidence type="ECO:0000256" key="5">
    <source>
        <dbReference type="ARBA" id="ARBA00022692"/>
    </source>
</evidence>
<accession>A0A928VLY3</accession>
<evidence type="ECO:0000256" key="3">
    <source>
        <dbReference type="ARBA" id="ARBA00022676"/>
    </source>
</evidence>
<dbReference type="AlphaFoldDB" id="A0A928VLY3"/>
<feature type="transmembrane region" description="Helical" evidence="8">
    <location>
        <begin position="425"/>
        <end position="447"/>
    </location>
</feature>
<keyword evidence="11" id="KW-1185">Reference proteome</keyword>
<keyword evidence="7 8" id="KW-0472">Membrane</keyword>
<dbReference type="PANTHER" id="PTHR33908:SF3">
    <property type="entry name" value="UNDECAPRENYL PHOSPHATE-ALPHA-4-AMINO-4-DEOXY-L-ARABINOSE ARABINOSYL TRANSFERASE"/>
    <property type="match status" value="1"/>
</dbReference>
<evidence type="ECO:0000256" key="4">
    <source>
        <dbReference type="ARBA" id="ARBA00022679"/>
    </source>
</evidence>
<dbReference type="EMBL" id="JADEXQ010000003">
    <property type="protein sequence ID" value="MBE9028439.1"/>
    <property type="molecule type" value="Genomic_DNA"/>
</dbReference>
<protein>
    <submittedName>
        <fullName evidence="10">Glycosyltransferase family 39 protein</fullName>
    </submittedName>
</protein>
<evidence type="ECO:0000256" key="1">
    <source>
        <dbReference type="ARBA" id="ARBA00004651"/>
    </source>
</evidence>
<evidence type="ECO:0000313" key="10">
    <source>
        <dbReference type="EMBL" id="MBE9028439.1"/>
    </source>
</evidence>
<feature type="transmembrane region" description="Helical" evidence="8">
    <location>
        <begin position="282"/>
        <end position="301"/>
    </location>
</feature>
<dbReference type="InterPro" id="IPR050297">
    <property type="entry name" value="LipidA_mod_glycosyltrf_83"/>
</dbReference>
<sequence length="556" mass="63017">MERSSSTIYRQLGIAAEDRRIDLLWMLLWTIAALLLYTWQLGDLPLRDWDEGIVATVAREIWRSRFDQSVWLFPQYIDGAPYINKPPLMHWLVSIAYLMGGVNESMARLPGALLSAISVPLLYWVGREMFYRRLPAIFAAGVYLTYLPVVRQGRLAMLDGAILCFLILMWGCLLRSRRDFRWSLGIGASIGLMCLTKGLLGIVLGAIGLAFLLWDTPRIFRSGYFWLGLLLGMMPVIGWYSAQYEHYGLPFIQAHFLEQSLNRVGQAVERNAGSVWFYLLEILKYGSIWLVFIPLGIRLLWRDWHLSWAKMLSLWFGSYFLIISVMQTKLPWYAMPLYPAIALLVGASLTDLWEPAQQNLMAGIRIPAHRLWAGTFFTLSGLVLSALIYYLLQGSEPDLVLICGTLAMTLMVAGITALQQSRQFILVLIWGSYLTLLGFVSSEHWVWELAERPAVKPIAALVKRHTPAKQPVYTTAPESRPSLEFYSDRRIIPTNWQWLEATKTPQTTLTVLVPQSDLAIAKTITSKSFKPIAQIEGWAIVEAKPTPAASPNQPQS</sequence>
<keyword evidence="4" id="KW-0808">Transferase</keyword>
<dbReference type="Proteomes" id="UP000625316">
    <property type="component" value="Unassembled WGS sequence"/>
</dbReference>
<feature type="transmembrane region" description="Helical" evidence="8">
    <location>
        <begin position="308"/>
        <end position="326"/>
    </location>
</feature>
<feature type="transmembrane region" description="Helical" evidence="8">
    <location>
        <begin position="224"/>
        <end position="242"/>
    </location>
</feature>
<keyword evidence="5 8" id="KW-0812">Transmembrane</keyword>
<name>A0A928VLY3_9CYAN</name>
<comment type="subcellular location">
    <subcellularLocation>
        <location evidence="1">Cell membrane</location>
        <topology evidence="1">Multi-pass membrane protein</topology>
    </subcellularLocation>
</comment>
<dbReference type="RefSeq" id="WP_264323261.1">
    <property type="nucleotide sequence ID" value="NZ_JADEXQ010000003.1"/>
</dbReference>
<proteinExistence type="predicted"/>
<dbReference type="GO" id="GO:0009103">
    <property type="term" value="P:lipopolysaccharide biosynthetic process"/>
    <property type="evidence" value="ECO:0007669"/>
    <property type="project" value="UniProtKB-ARBA"/>
</dbReference>
<dbReference type="GO" id="GO:0005886">
    <property type="term" value="C:plasma membrane"/>
    <property type="evidence" value="ECO:0007669"/>
    <property type="project" value="UniProtKB-SubCell"/>
</dbReference>
<evidence type="ECO:0000256" key="2">
    <source>
        <dbReference type="ARBA" id="ARBA00022475"/>
    </source>
</evidence>
<keyword evidence="6 8" id="KW-1133">Transmembrane helix</keyword>
<feature type="transmembrane region" description="Helical" evidence="8">
    <location>
        <begin position="107"/>
        <end position="125"/>
    </location>
</feature>
<comment type="caution">
    <text evidence="10">The sequence shown here is derived from an EMBL/GenBank/DDBJ whole genome shotgun (WGS) entry which is preliminary data.</text>
</comment>
<feature type="transmembrane region" description="Helical" evidence="8">
    <location>
        <begin position="371"/>
        <end position="392"/>
    </location>
</feature>
<feature type="domain" description="Glycosyltransferase RgtA/B/C/D-like" evidence="9">
    <location>
        <begin position="84"/>
        <end position="237"/>
    </location>
</feature>
<dbReference type="GO" id="GO:0010041">
    <property type="term" value="P:response to iron(III) ion"/>
    <property type="evidence" value="ECO:0007669"/>
    <property type="project" value="TreeGrafter"/>
</dbReference>
<feature type="transmembrane region" description="Helical" evidence="8">
    <location>
        <begin position="182"/>
        <end position="212"/>
    </location>
</feature>
<feature type="transmembrane region" description="Helical" evidence="8">
    <location>
        <begin position="398"/>
        <end position="418"/>
    </location>
</feature>
<keyword evidence="2" id="KW-1003">Cell membrane</keyword>
<evidence type="ECO:0000256" key="8">
    <source>
        <dbReference type="SAM" id="Phobius"/>
    </source>
</evidence>
<dbReference type="InterPro" id="IPR038731">
    <property type="entry name" value="RgtA/B/C-like"/>
</dbReference>
<organism evidence="10 11">
    <name type="scientific">Romeriopsis navalis LEGE 11480</name>
    <dbReference type="NCBI Taxonomy" id="2777977"/>
    <lineage>
        <taxon>Bacteria</taxon>
        <taxon>Bacillati</taxon>
        <taxon>Cyanobacteriota</taxon>
        <taxon>Cyanophyceae</taxon>
        <taxon>Leptolyngbyales</taxon>
        <taxon>Leptolyngbyaceae</taxon>
        <taxon>Romeriopsis</taxon>
        <taxon>Romeriopsis navalis</taxon>
    </lineage>
</organism>
<dbReference type="GO" id="GO:0016763">
    <property type="term" value="F:pentosyltransferase activity"/>
    <property type="evidence" value="ECO:0007669"/>
    <property type="project" value="TreeGrafter"/>
</dbReference>
<reference evidence="10" key="1">
    <citation type="submission" date="2020-10" db="EMBL/GenBank/DDBJ databases">
        <authorList>
            <person name="Castelo-Branco R."/>
            <person name="Eusebio N."/>
            <person name="Adriana R."/>
            <person name="Vieira A."/>
            <person name="Brugerolle De Fraissinette N."/>
            <person name="Rezende De Castro R."/>
            <person name="Schneider M.P."/>
            <person name="Vasconcelos V."/>
            <person name="Leao P.N."/>
        </authorList>
    </citation>
    <scope>NUCLEOTIDE SEQUENCE</scope>
    <source>
        <strain evidence="10">LEGE 11480</strain>
    </source>
</reference>
<evidence type="ECO:0000259" key="9">
    <source>
        <dbReference type="Pfam" id="PF13231"/>
    </source>
</evidence>